<evidence type="ECO:0000256" key="9">
    <source>
        <dbReference type="ARBA" id="ARBA00022777"/>
    </source>
</evidence>
<proteinExistence type="predicted"/>
<dbReference type="SUPFAM" id="SSF52172">
    <property type="entry name" value="CheY-like"/>
    <property type="match status" value="1"/>
</dbReference>
<gene>
    <name evidence="20" type="ORF">SD3246_1895</name>
</gene>
<dbReference type="SMART" id="SM00304">
    <property type="entry name" value="HAMP"/>
    <property type="match status" value="1"/>
</dbReference>
<sequence>MIKCQRFCNRQLEGSIMNLLNLKNTLQTSLVIRLTFLFLLTTIIIWLLSVLTAAYISMVQKRQHIIEDLSVLSEMNIVLSNQRFEEAERDAKNLMYQCSLATEIHHNDIFPEVSRHLSVGPSNCTPTLNGEKHRLFLQSSDIDENSFRRDSFILNHKNEISLLSTDNPSDYSTLQPLTRKSFPLYPTHAGFYWSEPEYINGKGWHASVAVADQQGVFFGVTVKLPDLITKSHLPLDDSIRVWLDQNNHLLPFSYIPQKIRTQLENVTLHDGWQQIPGFLILRTTLHGPGWSLVTLYPYGNLHNRILKIILQQIPFTLTALVLMTSAFCWLLHRSLAKPLWRFVDVINKTATAPLSTRLPAQRLDELDSIAGAFNQLLDTLQVQYDNLENKVAERTQALNEAKKRAERANKRKSIHLTVISHELRTPMNGVLGAIELLQTTPLNIEQQGLADTARNCTLSLLAIINNLLDFSRIESGHFTLHMEETALLPLLDQAMQTIQGPAQSKKLSLRTFVGQHVPLYFHTDSIRLRQILVNLLGNAVKFTETGGIRLTVKRHEEQLIFLVSDSGKGIEIQQQSQIFTAFYQADTNSQGTGIGLTIASSLAKMMGGNLTLKSVPGVGTCVSLVLPLQEYQPPQPIKGTLSAPFCLHRQLACWGIRGEPPHQQNALLNAELLYFPGKLYDLAQQLILCTPNIPVINNLLPPWQLQILLVDDADINRDIIGKMLVSLGQHVTVAASSNEALTLSQQQRFDLVLIDIRMPEIDGIECVQLWHDEPNNLDPDCMFVALSASVATEDIHRCKKNGIHHYITKPVTLATLARYISIAAEYQLLRNIELQEQDPSRCSALLATDDMVINSKIFQSLDLLLADIENAVSAGQKIDQLIHTLKGCLGQIGQTELVCYVIDIENRVKMGKIIALEELTDLRQKIRMIFKNYTTT</sequence>
<evidence type="ECO:0000313" key="20">
    <source>
        <dbReference type="EMBL" id="EGE29830.1"/>
    </source>
</evidence>
<dbReference type="SUPFAM" id="SSF47384">
    <property type="entry name" value="Homodimeric domain of signal transducing histidine kinase"/>
    <property type="match status" value="1"/>
</dbReference>
<dbReference type="SMART" id="SM00388">
    <property type="entry name" value="HisKA"/>
    <property type="match status" value="1"/>
</dbReference>
<dbReference type="Pfam" id="PF02518">
    <property type="entry name" value="HATPase_c"/>
    <property type="match status" value="1"/>
</dbReference>
<keyword evidence="12" id="KW-0902">Two-component regulatory system</keyword>
<evidence type="ECO:0000313" key="21">
    <source>
        <dbReference type="Proteomes" id="UP000002794"/>
    </source>
</evidence>
<evidence type="ECO:0000256" key="12">
    <source>
        <dbReference type="ARBA" id="ARBA00023012"/>
    </source>
</evidence>
<dbReference type="CDD" id="cd16922">
    <property type="entry name" value="HATPase_EvgS-ArcB-TorS-like"/>
    <property type="match status" value="1"/>
</dbReference>
<keyword evidence="5 14" id="KW-0597">Phosphoprotein</keyword>
<dbReference type="InterPro" id="IPR036641">
    <property type="entry name" value="HPT_dom_sf"/>
</dbReference>
<dbReference type="PRINTS" id="PR00344">
    <property type="entry name" value="BCTRLSENSOR"/>
</dbReference>
<dbReference type="FunFam" id="1.10.287.130:FF:000074">
    <property type="entry name" value="Histidine kinase"/>
    <property type="match status" value="1"/>
</dbReference>
<dbReference type="PANTHER" id="PTHR45339:SF1">
    <property type="entry name" value="HYBRID SIGNAL TRANSDUCTION HISTIDINE KINASE J"/>
    <property type="match status" value="1"/>
</dbReference>
<evidence type="ECO:0000256" key="13">
    <source>
        <dbReference type="ARBA" id="ARBA00023136"/>
    </source>
</evidence>
<dbReference type="PANTHER" id="PTHR45339">
    <property type="entry name" value="HYBRID SIGNAL TRANSDUCTION HISTIDINE KINASE J"/>
    <property type="match status" value="1"/>
</dbReference>
<accession>A0A8X6K152</accession>
<comment type="subcellular location">
    <subcellularLocation>
        <location evidence="2">Cell inner membrane</location>
        <topology evidence="2">Multi-pass membrane protein</topology>
    </subcellularLocation>
</comment>
<keyword evidence="7 16" id="KW-0812">Transmembrane</keyword>
<evidence type="ECO:0000256" key="16">
    <source>
        <dbReference type="SAM" id="Phobius"/>
    </source>
</evidence>
<evidence type="ECO:0000256" key="5">
    <source>
        <dbReference type="ARBA" id="ARBA00022553"/>
    </source>
</evidence>
<name>A0A8X6K152_SALDU</name>
<organism evidence="20 21">
    <name type="scientific">Salmonella enterica subsp. enterica serovar Dublin str. SD3246</name>
    <dbReference type="NCBI Taxonomy" id="909945"/>
    <lineage>
        <taxon>Bacteria</taxon>
        <taxon>Pseudomonadati</taxon>
        <taxon>Pseudomonadota</taxon>
        <taxon>Gammaproteobacteria</taxon>
        <taxon>Enterobacterales</taxon>
        <taxon>Enterobacteriaceae</taxon>
        <taxon>Salmonella</taxon>
    </lineage>
</organism>
<feature type="transmembrane region" description="Helical" evidence="16">
    <location>
        <begin position="30"/>
        <end position="56"/>
    </location>
</feature>
<feature type="domain" description="HAMP" evidence="19">
    <location>
        <begin position="333"/>
        <end position="385"/>
    </location>
</feature>
<dbReference type="Pfam" id="PF00072">
    <property type="entry name" value="Response_reg"/>
    <property type="match status" value="1"/>
</dbReference>
<dbReference type="SUPFAM" id="SSF158472">
    <property type="entry name" value="HAMP domain-like"/>
    <property type="match status" value="1"/>
</dbReference>
<keyword evidence="6" id="KW-0808">Transferase</keyword>
<dbReference type="EC" id="2.7.13.3" evidence="3"/>
<dbReference type="Gene3D" id="3.40.50.2300">
    <property type="match status" value="1"/>
</dbReference>
<dbReference type="InterPro" id="IPR004358">
    <property type="entry name" value="Sig_transdc_His_kin-like_C"/>
</dbReference>
<dbReference type="FunFam" id="3.30.565.10:FF:000037">
    <property type="entry name" value="Hybrid sensor histidine kinase/response regulator"/>
    <property type="match status" value="1"/>
</dbReference>
<dbReference type="PROSITE" id="PS50109">
    <property type="entry name" value="HIS_KIN"/>
    <property type="match status" value="1"/>
</dbReference>
<dbReference type="NCBIfam" id="NF011874">
    <property type="entry name" value="PRK15347.1"/>
    <property type="match status" value="1"/>
</dbReference>
<evidence type="ECO:0000259" key="18">
    <source>
        <dbReference type="PROSITE" id="PS50110"/>
    </source>
</evidence>
<evidence type="ECO:0000256" key="8">
    <source>
        <dbReference type="ARBA" id="ARBA00022741"/>
    </source>
</evidence>
<feature type="modified residue" description="4-aspartylphosphate" evidence="14">
    <location>
        <position position="755"/>
    </location>
</feature>
<dbReference type="EMBL" id="CM001151">
    <property type="protein sequence ID" value="EGE29830.1"/>
    <property type="molecule type" value="Genomic_DNA"/>
</dbReference>
<keyword evidence="9" id="KW-0418">Kinase</keyword>
<dbReference type="SMART" id="SM00387">
    <property type="entry name" value="HATPase_c"/>
    <property type="match status" value="1"/>
</dbReference>
<dbReference type="InterPro" id="IPR036890">
    <property type="entry name" value="HATPase_C_sf"/>
</dbReference>
<evidence type="ECO:0000256" key="3">
    <source>
        <dbReference type="ARBA" id="ARBA00012438"/>
    </source>
</evidence>
<dbReference type="CDD" id="cd06225">
    <property type="entry name" value="HAMP"/>
    <property type="match status" value="1"/>
</dbReference>
<evidence type="ECO:0000256" key="7">
    <source>
        <dbReference type="ARBA" id="ARBA00022692"/>
    </source>
</evidence>
<evidence type="ECO:0000256" key="4">
    <source>
        <dbReference type="ARBA" id="ARBA00022475"/>
    </source>
</evidence>
<feature type="domain" description="Response regulatory" evidence="18">
    <location>
        <begin position="706"/>
        <end position="824"/>
    </location>
</feature>
<dbReference type="GO" id="GO:0005886">
    <property type="term" value="C:plasma membrane"/>
    <property type="evidence" value="ECO:0007669"/>
    <property type="project" value="UniProtKB-SubCell"/>
</dbReference>
<evidence type="ECO:0000256" key="14">
    <source>
        <dbReference type="PROSITE-ProRule" id="PRU00169"/>
    </source>
</evidence>
<dbReference type="AlphaFoldDB" id="A0A8X6K152"/>
<dbReference type="GO" id="GO:0000155">
    <property type="term" value="F:phosphorelay sensor kinase activity"/>
    <property type="evidence" value="ECO:0007669"/>
    <property type="project" value="InterPro"/>
</dbReference>
<dbReference type="InterPro" id="IPR011006">
    <property type="entry name" value="CheY-like_superfamily"/>
</dbReference>
<evidence type="ECO:0000259" key="19">
    <source>
        <dbReference type="PROSITE" id="PS50885"/>
    </source>
</evidence>
<dbReference type="InterPro" id="IPR001789">
    <property type="entry name" value="Sig_transdc_resp-reg_receiver"/>
</dbReference>
<dbReference type="Gene3D" id="3.30.565.10">
    <property type="entry name" value="Histidine kinase-like ATPase, C-terminal domain"/>
    <property type="match status" value="1"/>
</dbReference>
<evidence type="ECO:0000256" key="2">
    <source>
        <dbReference type="ARBA" id="ARBA00004429"/>
    </source>
</evidence>
<dbReference type="Proteomes" id="UP000002794">
    <property type="component" value="Chromosome"/>
</dbReference>
<dbReference type="InterPro" id="IPR036097">
    <property type="entry name" value="HisK_dim/P_sf"/>
</dbReference>
<dbReference type="SMART" id="SM00448">
    <property type="entry name" value="REC"/>
    <property type="match status" value="1"/>
</dbReference>
<comment type="catalytic activity">
    <reaction evidence="1">
        <text>ATP + protein L-histidine = ADP + protein N-phospho-L-histidine.</text>
        <dbReference type="EC" id="2.7.13.3"/>
    </reaction>
</comment>
<dbReference type="CDD" id="cd17546">
    <property type="entry name" value="REC_hyHK_CKI1_RcsC-like"/>
    <property type="match status" value="1"/>
</dbReference>
<dbReference type="InterPro" id="IPR003594">
    <property type="entry name" value="HATPase_dom"/>
</dbReference>
<keyword evidence="15" id="KW-0175">Coiled coil</keyword>
<feature type="domain" description="Histidine kinase" evidence="17">
    <location>
        <begin position="418"/>
        <end position="630"/>
    </location>
</feature>
<evidence type="ECO:0000259" key="17">
    <source>
        <dbReference type="PROSITE" id="PS50109"/>
    </source>
</evidence>
<keyword evidence="4" id="KW-1003">Cell membrane</keyword>
<dbReference type="FunFam" id="3.40.50.2300:FF:000324">
    <property type="entry name" value="Histidine kinase"/>
    <property type="match status" value="1"/>
</dbReference>
<evidence type="ECO:0000256" key="11">
    <source>
        <dbReference type="ARBA" id="ARBA00022989"/>
    </source>
</evidence>
<protein>
    <recommendedName>
        <fullName evidence="3">histidine kinase</fullName>
        <ecNumber evidence="3">2.7.13.3</ecNumber>
    </recommendedName>
</protein>
<evidence type="ECO:0000256" key="6">
    <source>
        <dbReference type="ARBA" id="ARBA00022679"/>
    </source>
</evidence>
<keyword evidence="8" id="KW-0547">Nucleotide-binding</keyword>
<keyword evidence="10" id="KW-0067">ATP-binding</keyword>
<dbReference type="SUPFAM" id="SSF55874">
    <property type="entry name" value="ATPase domain of HSP90 chaperone/DNA topoisomerase II/histidine kinase"/>
    <property type="match status" value="1"/>
</dbReference>
<feature type="coiled-coil region" evidence="15">
    <location>
        <begin position="370"/>
        <end position="411"/>
    </location>
</feature>
<keyword evidence="11 16" id="KW-1133">Transmembrane helix</keyword>
<evidence type="ECO:0000256" key="1">
    <source>
        <dbReference type="ARBA" id="ARBA00000085"/>
    </source>
</evidence>
<keyword evidence="13 16" id="KW-0472">Membrane</keyword>
<dbReference type="Gene3D" id="1.10.287.130">
    <property type="match status" value="1"/>
</dbReference>
<evidence type="ECO:0000256" key="10">
    <source>
        <dbReference type="ARBA" id="ARBA00022840"/>
    </source>
</evidence>
<dbReference type="PROSITE" id="PS50885">
    <property type="entry name" value="HAMP"/>
    <property type="match status" value="1"/>
</dbReference>
<dbReference type="SUPFAM" id="SSF47226">
    <property type="entry name" value="Histidine-containing phosphotransfer domain, HPT domain"/>
    <property type="match status" value="1"/>
</dbReference>
<dbReference type="InterPro" id="IPR005467">
    <property type="entry name" value="His_kinase_dom"/>
</dbReference>
<dbReference type="CDD" id="cd00082">
    <property type="entry name" value="HisKA"/>
    <property type="match status" value="1"/>
</dbReference>
<dbReference type="InterPro" id="IPR003660">
    <property type="entry name" value="HAMP_dom"/>
</dbReference>
<dbReference type="PROSITE" id="PS50110">
    <property type="entry name" value="RESPONSE_REGULATORY"/>
    <property type="match status" value="1"/>
</dbReference>
<dbReference type="Gene3D" id="6.10.340.10">
    <property type="match status" value="1"/>
</dbReference>
<dbReference type="InterPro" id="IPR003661">
    <property type="entry name" value="HisK_dim/P_dom"/>
</dbReference>
<dbReference type="Pfam" id="PF00512">
    <property type="entry name" value="HisKA"/>
    <property type="match status" value="1"/>
</dbReference>
<evidence type="ECO:0000256" key="15">
    <source>
        <dbReference type="SAM" id="Coils"/>
    </source>
</evidence>
<dbReference type="Pfam" id="PF00672">
    <property type="entry name" value="HAMP"/>
    <property type="match status" value="1"/>
</dbReference>
<dbReference type="GO" id="GO:0005524">
    <property type="term" value="F:ATP binding"/>
    <property type="evidence" value="ECO:0007669"/>
    <property type="project" value="UniProtKB-KW"/>
</dbReference>
<reference evidence="20" key="1">
    <citation type="journal article" date="2011" name="J. Bacteriol.">
        <title>Genome sequences of Salmonella enterica serovar typhimurium, Choleraesuis, Dublin, and Gallinarum strains of well- defined virulence in food-producing animals.</title>
        <authorList>
            <person name="Richardson E.J."/>
            <person name="Limaye B."/>
            <person name="Inamdar H."/>
            <person name="Datta A."/>
            <person name="Manjari K.S."/>
            <person name="Pullinger G.D."/>
            <person name="Thomson N.R."/>
            <person name="Joshi R.R."/>
            <person name="Watson M."/>
            <person name="Stevens M.P."/>
        </authorList>
    </citation>
    <scope>NUCLEOTIDE SEQUENCE [LARGE SCALE GENOMIC DNA]</scope>
    <source>
        <strain evidence="20">3246</strain>
    </source>
</reference>